<keyword evidence="5" id="KW-1185">Reference proteome</keyword>
<feature type="domain" description="JAB1/MPN/MOV34 metalloenzyme" evidence="3">
    <location>
        <begin position="33"/>
        <end position="173"/>
    </location>
</feature>
<dbReference type="Proteomes" id="UP001448207">
    <property type="component" value="Unassembled WGS sequence"/>
</dbReference>
<dbReference type="Pfam" id="PF01398">
    <property type="entry name" value="JAB"/>
    <property type="match status" value="1"/>
</dbReference>
<protein>
    <recommendedName>
        <fullName evidence="2">COP9 signalosome complex subunit 6</fullName>
    </recommendedName>
</protein>
<accession>A0ABR3BAZ0</accession>
<dbReference type="SMART" id="SM00232">
    <property type="entry name" value="JAB_MPN"/>
    <property type="match status" value="1"/>
</dbReference>
<dbReference type="EMBL" id="JBCLYO010000002">
    <property type="protein sequence ID" value="KAL0092686.1"/>
    <property type="molecule type" value="Genomic_DNA"/>
</dbReference>
<keyword evidence="2" id="KW-0736">Signalosome</keyword>
<dbReference type="PANTHER" id="PTHR10540:SF8">
    <property type="entry name" value="COP9 SIGNALOSOME COMPLEX SUBUNIT 6"/>
    <property type="match status" value="1"/>
</dbReference>
<dbReference type="Gene3D" id="3.40.140.10">
    <property type="entry name" value="Cytidine Deaminase, domain 2"/>
    <property type="match status" value="1"/>
</dbReference>
<reference evidence="4 5" key="1">
    <citation type="submission" date="2024-04" db="EMBL/GenBank/DDBJ databases">
        <title>Symmetric and asymmetric DNA N6-adenine methylation regulates different biological responses in Mucorales.</title>
        <authorList>
            <consortium name="Lawrence Berkeley National Laboratory"/>
            <person name="Lax C."/>
            <person name="Mondo S.J."/>
            <person name="Osorio-Concepcion M."/>
            <person name="Muszewska A."/>
            <person name="Corrochano-Luque M."/>
            <person name="Gutierrez G."/>
            <person name="Riley R."/>
            <person name="Lipzen A."/>
            <person name="Guo J."/>
            <person name="Hundley H."/>
            <person name="Amirebrahimi M."/>
            <person name="Ng V."/>
            <person name="Lorenzo-Gutierrez D."/>
            <person name="Binder U."/>
            <person name="Yang J."/>
            <person name="Song Y."/>
            <person name="Canovas D."/>
            <person name="Navarro E."/>
            <person name="Freitag M."/>
            <person name="Gabaldon T."/>
            <person name="Grigoriev I.V."/>
            <person name="Corrochano L.M."/>
            <person name="Nicolas F.E."/>
            <person name="Garre V."/>
        </authorList>
    </citation>
    <scope>NUCLEOTIDE SEQUENCE [LARGE SCALE GENOMIC DNA]</scope>
    <source>
        <strain evidence="4 5">L51</strain>
    </source>
</reference>
<name>A0ABR3BAZ0_PHYBL</name>
<keyword evidence="2" id="KW-0539">Nucleus</keyword>
<evidence type="ECO:0000256" key="2">
    <source>
        <dbReference type="RuleBase" id="RU367006"/>
    </source>
</evidence>
<dbReference type="PANTHER" id="PTHR10540">
    <property type="entry name" value="EUKARYOTIC TRANSLATION INITIATION FACTOR 3 SUBUNIT F-RELATED"/>
    <property type="match status" value="1"/>
</dbReference>
<evidence type="ECO:0000313" key="4">
    <source>
        <dbReference type="EMBL" id="KAL0092686.1"/>
    </source>
</evidence>
<proteinExistence type="inferred from homology"/>
<dbReference type="InterPro" id="IPR000555">
    <property type="entry name" value="JAMM/MPN+_dom"/>
</dbReference>
<comment type="subcellular location">
    <subcellularLocation>
        <location evidence="2">Cytoplasm</location>
    </subcellularLocation>
    <subcellularLocation>
        <location evidence="2">Nucleus</location>
    </subcellularLocation>
</comment>
<evidence type="ECO:0000313" key="5">
    <source>
        <dbReference type="Proteomes" id="UP001448207"/>
    </source>
</evidence>
<comment type="similarity">
    <text evidence="1 2">Belongs to the peptidase M67A family. CSN6 subfamily.</text>
</comment>
<evidence type="ECO:0000256" key="1">
    <source>
        <dbReference type="ARBA" id="ARBA00010893"/>
    </source>
</evidence>
<dbReference type="InterPro" id="IPR033859">
    <property type="entry name" value="MPN_CSN6"/>
</dbReference>
<organism evidence="4 5">
    <name type="scientific">Phycomyces blakesleeanus</name>
    <dbReference type="NCBI Taxonomy" id="4837"/>
    <lineage>
        <taxon>Eukaryota</taxon>
        <taxon>Fungi</taxon>
        <taxon>Fungi incertae sedis</taxon>
        <taxon>Mucoromycota</taxon>
        <taxon>Mucoromycotina</taxon>
        <taxon>Mucoromycetes</taxon>
        <taxon>Mucorales</taxon>
        <taxon>Phycomycetaceae</taxon>
        <taxon>Phycomyces</taxon>
    </lineage>
</organism>
<sequence length="339" mass="37689">MSAMDISDSEPPMNVKEDQDAVLSMAQSHSGLSISVHPLVLLNISDHYTRIKLQNPSAFEKGRVYGALLAKQSGRDIELMNSFELPANTQETGQVKVDCAYLTTKQEQLKLVFPQFDFMGWYSLGVAPTDSDLKIHEQFLPMNESCLFLQMNPTALEGGAKEFPVSIYESVFDIIDGQTRLGFVKAPYRVETNEAERIAIDQVAKPSTSENEVGLGSALIAHLTTQRNAIGMLYARIQFLQSYLRDTKAGLVPVDHDIMRQIASVCRRSPVIDQIAFEDQYSTEYNDILLVTYLATITKGMNTLNDLIDKHNLVHSRGVKNTTKTVVGGKKGRRLNPTG</sequence>
<dbReference type="InterPro" id="IPR024969">
    <property type="entry name" value="EIF3F/CSN6-like_C"/>
</dbReference>
<evidence type="ECO:0000259" key="3">
    <source>
        <dbReference type="SMART" id="SM00232"/>
    </source>
</evidence>
<dbReference type="CDD" id="cd08063">
    <property type="entry name" value="MPN_CSN6"/>
    <property type="match status" value="1"/>
</dbReference>
<comment type="caution">
    <text evidence="4">The sequence shown here is derived from an EMBL/GenBank/DDBJ whole genome shotgun (WGS) entry which is preliminary data.</text>
</comment>
<keyword evidence="2" id="KW-0963">Cytoplasm</keyword>
<gene>
    <name evidence="4" type="ORF">J3Q64DRAFT_1720574</name>
</gene>
<dbReference type="Pfam" id="PF13012">
    <property type="entry name" value="MitMem_reg"/>
    <property type="match status" value="1"/>
</dbReference>
<comment type="function">
    <text evidence="2">Component of the COP9 signalosome complex (CSN), a complex involved in various cellular and developmental processes.</text>
</comment>